<sequence length="326" mass="32648">MLVRRGAARLATVCALLAGLVVAGAAPALADDEDSVRISTSSSFTAGGSPGSVTVTVAKRSKGCVSVRTSVALQMAGLSASDVGLLVARDGDWQPVSVSGEGTLHSGRTAPEKAELCERKSVSVRYRLALGANVPAGQVTIVGEAYTAGGDLIKQDAETRRVNGAKGAPTPTRTRSASPSPTPEETTEAAEPEPTESDVVAPPTEIGLGGGAGGDGGGIGSMVMVVGVGMVAIGIALLVLLLRRARGGREEPDGGSGGLGATPRPPYPPRGGPGGDPTMIIPGRADPTMIIPGRADPTMVIPGRADPTVVMPTGGDSTVIMPRIRP</sequence>
<feature type="region of interest" description="Disordered" evidence="1">
    <location>
        <begin position="248"/>
        <end position="279"/>
    </location>
</feature>
<dbReference type="RefSeq" id="WP_147457091.1">
    <property type="nucleotide sequence ID" value="NZ_RBKT01000001.1"/>
</dbReference>
<organism evidence="4 5">
    <name type="scientific">Micromonospora pisi</name>
    <dbReference type="NCBI Taxonomy" id="589240"/>
    <lineage>
        <taxon>Bacteria</taxon>
        <taxon>Bacillati</taxon>
        <taxon>Actinomycetota</taxon>
        <taxon>Actinomycetes</taxon>
        <taxon>Micromonosporales</taxon>
        <taxon>Micromonosporaceae</taxon>
        <taxon>Micromonospora</taxon>
    </lineage>
</organism>
<keyword evidence="2" id="KW-0472">Membrane</keyword>
<evidence type="ECO:0000256" key="2">
    <source>
        <dbReference type="SAM" id="Phobius"/>
    </source>
</evidence>
<dbReference type="OrthoDB" id="3406158at2"/>
<proteinExistence type="predicted"/>
<evidence type="ECO:0000256" key="1">
    <source>
        <dbReference type="SAM" id="MobiDB-lite"/>
    </source>
</evidence>
<feature type="region of interest" description="Disordered" evidence="1">
    <location>
        <begin position="302"/>
        <end position="326"/>
    </location>
</feature>
<comment type="caution">
    <text evidence="4">The sequence shown here is derived from an EMBL/GenBank/DDBJ whole genome shotgun (WGS) entry which is preliminary data.</text>
</comment>
<accession>A0A495JPP4</accession>
<name>A0A495JPP4_9ACTN</name>
<keyword evidence="2" id="KW-0812">Transmembrane</keyword>
<dbReference type="Proteomes" id="UP000277671">
    <property type="component" value="Unassembled WGS sequence"/>
</dbReference>
<feature type="signal peptide" evidence="3">
    <location>
        <begin position="1"/>
        <end position="30"/>
    </location>
</feature>
<feature type="compositionally biased region" description="Low complexity" evidence="1">
    <location>
        <begin position="168"/>
        <end position="179"/>
    </location>
</feature>
<evidence type="ECO:0000256" key="3">
    <source>
        <dbReference type="SAM" id="SignalP"/>
    </source>
</evidence>
<feature type="transmembrane region" description="Helical" evidence="2">
    <location>
        <begin position="222"/>
        <end position="242"/>
    </location>
</feature>
<gene>
    <name evidence="4" type="ORF">BDK92_4702</name>
</gene>
<feature type="chain" id="PRO_5038591355" evidence="3">
    <location>
        <begin position="31"/>
        <end position="326"/>
    </location>
</feature>
<protein>
    <submittedName>
        <fullName evidence="4">Uncharacterized protein</fullName>
    </submittedName>
</protein>
<keyword evidence="3" id="KW-0732">Signal</keyword>
<keyword evidence="5" id="KW-1185">Reference proteome</keyword>
<reference evidence="4 5" key="1">
    <citation type="submission" date="2018-10" db="EMBL/GenBank/DDBJ databases">
        <title>Sequencing the genomes of 1000 actinobacteria strains.</title>
        <authorList>
            <person name="Klenk H.-P."/>
        </authorList>
    </citation>
    <scope>NUCLEOTIDE SEQUENCE [LARGE SCALE GENOMIC DNA]</scope>
    <source>
        <strain evidence="4 5">DSM 45175</strain>
    </source>
</reference>
<feature type="compositionally biased region" description="Acidic residues" evidence="1">
    <location>
        <begin position="185"/>
        <end position="196"/>
    </location>
</feature>
<dbReference type="EMBL" id="RBKT01000001">
    <property type="protein sequence ID" value="RKR90332.1"/>
    <property type="molecule type" value="Genomic_DNA"/>
</dbReference>
<feature type="region of interest" description="Disordered" evidence="1">
    <location>
        <begin position="157"/>
        <end position="212"/>
    </location>
</feature>
<evidence type="ECO:0000313" key="4">
    <source>
        <dbReference type="EMBL" id="RKR90332.1"/>
    </source>
</evidence>
<evidence type="ECO:0000313" key="5">
    <source>
        <dbReference type="Proteomes" id="UP000277671"/>
    </source>
</evidence>
<keyword evidence="2" id="KW-1133">Transmembrane helix</keyword>
<dbReference type="AlphaFoldDB" id="A0A495JPP4"/>